<name>A0A0K2SLT1_LIMPI</name>
<dbReference type="AlphaFoldDB" id="A0A0K2SLT1"/>
<dbReference type="Proteomes" id="UP000065807">
    <property type="component" value="Chromosome"/>
</dbReference>
<evidence type="ECO:0000313" key="1">
    <source>
        <dbReference type="EMBL" id="BAS28081.1"/>
    </source>
</evidence>
<dbReference type="EMBL" id="AP014924">
    <property type="protein sequence ID" value="BAS28081.1"/>
    <property type="molecule type" value="Genomic_DNA"/>
</dbReference>
<protein>
    <submittedName>
        <fullName evidence="1">Uncharacterized protein</fullName>
    </submittedName>
</protein>
<gene>
    <name evidence="1" type="ORF">LIP_2240</name>
</gene>
<keyword evidence="2" id="KW-1185">Reference proteome</keyword>
<evidence type="ECO:0000313" key="2">
    <source>
        <dbReference type="Proteomes" id="UP000065807"/>
    </source>
</evidence>
<reference evidence="2" key="2">
    <citation type="journal article" date="2016" name="Int. J. Syst. Evol. Microbiol.">
        <title>Complete genome sequence and cell structure of Limnochorda pilosa, a Gram-negative spore-former within the phylum Firmicutes.</title>
        <authorList>
            <person name="Watanabe M."/>
            <person name="Kojima H."/>
            <person name="Fukui M."/>
        </authorList>
    </citation>
    <scope>NUCLEOTIDE SEQUENCE [LARGE SCALE GENOMIC DNA]</scope>
    <source>
        <strain evidence="2">HC45</strain>
    </source>
</reference>
<reference evidence="2" key="1">
    <citation type="submission" date="2015-07" db="EMBL/GenBank/DDBJ databases">
        <title>Complete genome sequence and phylogenetic analysis of Limnochorda pilosa.</title>
        <authorList>
            <person name="Watanabe M."/>
            <person name="Kojima H."/>
            <person name="Fukui M."/>
        </authorList>
    </citation>
    <scope>NUCLEOTIDE SEQUENCE [LARGE SCALE GENOMIC DNA]</scope>
    <source>
        <strain evidence="2">HC45</strain>
    </source>
</reference>
<dbReference type="OrthoDB" id="2372391at2"/>
<dbReference type="RefSeq" id="WP_144440433.1">
    <property type="nucleotide sequence ID" value="NZ_AP014924.1"/>
</dbReference>
<organism evidence="1 2">
    <name type="scientific">Limnochorda pilosa</name>
    <dbReference type="NCBI Taxonomy" id="1555112"/>
    <lineage>
        <taxon>Bacteria</taxon>
        <taxon>Bacillati</taxon>
        <taxon>Bacillota</taxon>
        <taxon>Limnochordia</taxon>
        <taxon>Limnochordales</taxon>
        <taxon>Limnochordaceae</taxon>
        <taxon>Limnochorda</taxon>
    </lineage>
</organism>
<proteinExistence type="predicted"/>
<accession>A0A0K2SLT1</accession>
<dbReference type="KEGG" id="lpil:LIP_2240"/>
<sequence length="83" mass="9551">MRQELQKTETKKLRLLRGERVTDSPTSLTLMEEIDYIPILGRLTPEAYSRYADVADDIPEEHLEILRLAGFGSEIYCEPLTPN</sequence>